<evidence type="ECO:0000313" key="8">
    <source>
        <dbReference type="Proteomes" id="UP000095488"/>
    </source>
</evidence>
<feature type="coiled-coil region" evidence="5">
    <location>
        <begin position="111"/>
        <end position="138"/>
    </location>
</feature>
<gene>
    <name evidence="7" type="primary">cynR_2</name>
    <name evidence="7" type="ORF">ERS852473_01206</name>
</gene>
<keyword evidence="4" id="KW-0804">Transcription</keyword>
<accession>A0ABM9UPX1</accession>
<dbReference type="PROSITE" id="PS50931">
    <property type="entry name" value="HTH_LYSR"/>
    <property type="match status" value="1"/>
</dbReference>
<reference evidence="7 8" key="1">
    <citation type="submission" date="2015-09" db="EMBL/GenBank/DDBJ databases">
        <authorList>
            <consortium name="Pathogen Informatics"/>
        </authorList>
    </citation>
    <scope>NUCLEOTIDE SEQUENCE [LARGE SCALE GENOMIC DNA]</scope>
    <source>
        <strain evidence="7 8">2789STDY5834858</strain>
    </source>
</reference>
<dbReference type="InterPro" id="IPR036388">
    <property type="entry name" value="WH-like_DNA-bd_sf"/>
</dbReference>
<comment type="similarity">
    <text evidence="1">Belongs to the LysR transcriptional regulatory family.</text>
</comment>
<keyword evidence="5" id="KW-0175">Coiled coil</keyword>
<dbReference type="SUPFAM" id="SSF46785">
    <property type="entry name" value="Winged helix' DNA-binding domain"/>
    <property type="match status" value="1"/>
</dbReference>
<evidence type="ECO:0000256" key="1">
    <source>
        <dbReference type="ARBA" id="ARBA00009437"/>
    </source>
</evidence>
<dbReference type="InterPro" id="IPR036390">
    <property type="entry name" value="WH_DNA-bd_sf"/>
</dbReference>
<dbReference type="Proteomes" id="UP000095488">
    <property type="component" value="Unassembled WGS sequence"/>
</dbReference>
<evidence type="ECO:0000256" key="2">
    <source>
        <dbReference type="ARBA" id="ARBA00023015"/>
    </source>
</evidence>
<dbReference type="Gene3D" id="1.10.10.10">
    <property type="entry name" value="Winged helix-like DNA-binding domain superfamily/Winged helix DNA-binding domain"/>
    <property type="match status" value="1"/>
</dbReference>
<evidence type="ECO:0000256" key="5">
    <source>
        <dbReference type="SAM" id="Coils"/>
    </source>
</evidence>
<evidence type="ECO:0000313" key="7">
    <source>
        <dbReference type="EMBL" id="CUN82827.1"/>
    </source>
</evidence>
<dbReference type="SUPFAM" id="SSF53850">
    <property type="entry name" value="Periplasmic binding protein-like II"/>
    <property type="match status" value="1"/>
</dbReference>
<feature type="domain" description="HTH lysR-type" evidence="6">
    <location>
        <begin position="1"/>
        <end position="58"/>
    </location>
</feature>
<comment type="caution">
    <text evidence="7">The sequence shown here is derived from an EMBL/GenBank/DDBJ whole genome shotgun (WGS) entry which is preliminary data.</text>
</comment>
<dbReference type="Pfam" id="PF00126">
    <property type="entry name" value="HTH_1"/>
    <property type="match status" value="1"/>
</dbReference>
<keyword evidence="3" id="KW-0238">DNA-binding</keyword>
<proteinExistence type="inferred from homology"/>
<dbReference type="Gene3D" id="3.40.190.290">
    <property type="match status" value="1"/>
</dbReference>
<organism evidence="7 8">
    <name type="scientific">Sarcina ventriculi</name>
    <name type="common">Clostridium ventriculi</name>
    <dbReference type="NCBI Taxonomy" id="1267"/>
    <lineage>
        <taxon>Bacteria</taxon>
        <taxon>Bacillati</taxon>
        <taxon>Bacillota</taxon>
        <taxon>Clostridia</taxon>
        <taxon>Eubacteriales</taxon>
        <taxon>Clostridiaceae</taxon>
        <taxon>Sarcina</taxon>
    </lineage>
</organism>
<sequence length="304" mass="35625">MQLKQLRYFITVADCGSINKAAEKLFTSQSNVSKVIKAFEKKANVELFNRNSKGVRLTDKGYEIYDYAKRVLENVDIIESISCEKSSKKLNISCHQNYVISKVLCDYYEQYKEENIKIHFLEENVEQIIDNVKNYVSEFGIVYILSNQKCCFTHNLNHKNLEFHILDTQKLCIYVGKNNPLYNKESITIKEILNLKFVQLTRDFFSLEQYLENFDIYKNINKKSFSNIITTNSNYIMNSLIENTDICKFGFNFKNKDYETLNIKAIDIIDCSDEVYIGYVTRKNEPLSNKAINFIKILKSEICK</sequence>
<dbReference type="RefSeq" id="WP_055258603.1">
    <property type="nucleotide sequence ID" value="NZ_BCMV01000073.1"/>
</dbReference>
<keyword evidence="2" id="KW-0805">Transcription regulation</keyword>
<evidence type="ECO:0000259" key="6">
    <source>
        <dbReference type="PROSITE" id="PS50931"/>
    </source>
</evidence>
<name>A0ABM9UPX1_SARVE</name>
<evidence type="ECO:0000256" key="4">
    <source>
        <dbReference type="ARBA" id="ARBA00023163"/>
    </source>
</evidence>
<evidence type="ECO:0000256" key="3">
    <source>
        <dbReference type="ARBA" id="ARBA00023125"/>
    </source>
</evidence>
<dbReference type="InterPro" id="IPR000847">
    <property type="entry name" value="LysR_HTH_N"/>
</dbReference>
<dbReference type="CDD" id="cd05466">
    <property type="entry name" value="PBP2_LTTR_substrate"/>
    <property type="match status" value="1"/>
</dbReference>
<keyword evidence="8" id="KW-1185">Reference proteome</keyword>
<dbReference type="EMBL" id="CYZR01000003">
    <property type="protein sequence ID" value="CUN82827.1"/>
    <property type="molecule type" value="Genomic_DNA"/>
</dbReference>
<dbReference type="PANTHER" id="PTHR30126">
    <property type="entry name" value="HTH-TYPE TRANSCRIPTIONAL REGULATOR"/>
    <property type="match status" value="1"/>
</dbReference>
<dbReference type="PANTHER" id="PTHR30126:SF40">
    <property type="entry name" value="HTH-TYPE TRANSCRIPTIONAL REGULATOR GLTR"/>
    <property type="match status" value="1"/>
</dbReference>
<protein>
    <submittedName>
        <fullName evidence="7">Cyn operon transcriptional activator</fullName>
    </submittedName>
</protein>